<keyword evidence="3 7" id="KW-0812">Transmembrane</keyword>
<feature type="transmembrane region" description="Helical" evidence="7">
    <location>
        <begin position="825"/>
        <end position="846"/>
    </location>
</feature>
<feature type="transmembrane region" description="Helical" evidence="7">
    <location>
        <begin position="356"/>
        <end position="381"/>
    </location>
</feature>
<feature type="transmembrane region" description="Helical" evidence="7">
    <location>
        <begin position="866"/>
        <end position="884"/>
    </location>
</feature>
<evidence type="ECO:0000256" key="7">
    <source>
        <dbReference type="SAM" id="Phobius"/>
    </source>
</evidence>
<evidence type="ECO:0000256" key="3">
    <source>
        <dbReference type="ARBA" id="ARBA00022692"/>
    </source>
</evidence>
<evidence type="ECO:0000313" key="10">
    <source>
        <dbReference type="EMBL" id="XBH15683.1"/>
    </source>
</evidence>
<evidence type="ECO:0000256" key="1">
    <source>
        <dbReference type="ARBA" id="ARBA00004651"/>
    </source>
</evidence>
<dbReference type="Pfam" id="PF12704">
    <property type="entry name" value="MacB_PCD"/>
    <property type="match status" value="2"/>
</dbReference>
<feature type="transmembrane region" description="Helical" evidence="7">
    <location>
        <begin position="773"/>
        <end position="804"/>
    </location>
</feature>
<sequence length="901" mass="96989">MLRSLMAGVRALIRPSERNAQIEEELRNFFAASVEDKLQRGMSQENAEREARAEIGSREMVRHNIWSAGWESAVESFLRELRVTAHQMRTSPGFAATAILTLALGIGATTAIFSIVEGVLLRPLPFADPGRLVVVGDTVPGINLGSSGHIGGTMPQILTYERETRGFAALGGFEQAGYEFSDAGAPAEISAARVTASIFPLLGVAPLMGRTFTQQEDDRSLQVTVISYAMWHSRFHADPQILGHKIELNRKTYEIIGVMPRDFEFPLIPGLMDQSRLWVPLSPTPDELQEAAAWCCGMVGRLELGVTSAQAQQDAGRVAWQITRNFPAYMSSQRIGAIVRPLAEDTVAQARPLLRILFLAVAVVLFIACANLAGLLLVRVIRRRREIAVRRALGASGAAVLRQSLVETLALSFAGGLIGLGLAAVAVRVGISFLPESLPRIESIRLDWHVVLFAMGTALLTGLLCGLAPALAAARTGVNETLKDGGLTGSVSGAQVRLRSALVIAEIAVALVLLIASGLLLRSFEKLRDLDLGFRTDHLLTADYRLPEKQYSRQAAIDAFNSTLLRRLERSPGIESVGITSYLPASGMVRNSTFVADSYVPPKGIEVDIAWPSQVMGDYFRAAGIPLLRGRVFSEADNVKAPLVCIVNHMLAEHFWPGQDPIGKRLRWGYPKTPTPWMTVVGVMGDIKQMAVDAPTQYEIYQPSSELMASYGKLVPPGLLNAQAGSIVLRTALPPDSMIKSLGATVLSIDPQLPLTKVHSMDEALSRMEAPRWFNAAMISSFAAVAVLLAIMGIYSVIAFSAAMRTREMAIRMALGSQRADIVRLMLISGAKLAVTGVLIGLAGAAAASSLLRSFLFQVSPFDSRVLALAAITVFALALLASALPARRAAAVDPVGALRGE</sequence>
<feature type="domain" description="MacB-like periplasmic core" evidence="9">
    <location>
        <begin position="96"/>
        <end position="315"/>
    </location>
</feature>
<accession>A0AAU7DD71</accession>
<dbReference type="InterPro" id="IPR003838">
    <property type="entry name" value="ABC3_permease_C"/>
</dbReference>
<name>A0AAU7DD71_9BACT</name>
<keyword evidence="2" id="KW-1003">Cell membrane</keyword>
<evidence type="ECO:0000256" key="2">
    <source>
        <dbReference type="ARBA" id="ARBA00022475"/>
    </source>
</evidence>
<dbReference type="InterPro" id="IPR047928">
    <property type="entry name" value="Perm_prefix_1"/>
</dbReference>
<feature type="domain" description="ABC3 transporter permease C-terminal" evidence="8">
    <location>
        <begin position="781"/>
        <end position="892"/>
    </location>
</feature>
<feature type="transmembrane region" description="Helical" evidence="7">
    <location>
        <begin position="451"/>
        <end position="474"/>
    </location>
</feature>
<feature type="transmembrane region" description="Helical" evidence="7">
    <location>
        <begin position="409"/>
        <end position="431"/>
    </location>
</feature>
<feature type="domain" description="MacB-like periplasmic core" evidence="9">
    <location>
        <begin position="501"/>
        <end position="711"/>
    </location>
</feature>
<evidence type="ECO:0000259" key="8">
    <source>
        <dbReference type="Pfam" id="PF02687"/>
    </source>
</evidence>
<comment type="subcellular location">
    <subcellularLocation>
        <location evidence="1">Cell membrane</location>
        <topology evidence="1">Multi-pass membrane protein</topology>
    </subcellularLocation>
</comment>
<dbReference type="NCBIfam" id="TIGR03434">
    <property type="entry name" value="ADOP"/>
    <property type="match status" value="1"/>
</dbReference>
<feature type="transmembrane region" description="Helical" evidence="7">
    <location>
        <begin position="94"/>
        <end position="116"/>
    </location>
</feature>
<gene>
    <name evidence="10" type="ORF">P8935_14000</name>
</gene>
<dbReference type="GO" id="GO:0022857">
    <property type="term" value="F:transmembrane transporter activity"/>
    <property type="evidence" value="ECO:0007669"/>
    <property type="project" value="TreeGrafter"/>
</dbReference>
<reference evidence="10" key="1">
    <citation type="submission" date="2023-03" db="EMBL/GenBank/DDBJ databases">
        <title>Edaphobacter sp.</title>
        <authorList>
            <person name="Huber K.J."/>
            <person name="Papendorf J."/>
            <person name="Pilke C."/>
            <person name="Bunk B."/>
            <person name="Sproeer C."/>
            <person name="Pester M."/>
        </authorList>
    </citation>
    <scope>NUCLEOTIDE SEQUENCE</scope>
    <source>
        <strain evidence="10">DSM 110680</strain>
    </source>
</reference>
<dbReference type="GO" id="GO:0005886">
    <property type="term" value="C:plasma membrane"/>
    <property type="evidence" value="ECO:0007669"/>
    <property type="project" value="UniProtKB-SubCell"/>
</dbReference>
<dbReference type="Pfam" id="PF02687">
    <property type="entry name" value="FtsX"/>
    <property type="match status" value="2"/>
</dbReference>
<protein>
    <submittedName>
        <fullName evidence="10">ABC transporter permease</fullName>
    </submittedName>
</protein>
<dbReference type="PANTHER" id="PTHR30572">
    <property type="entry name" value="MEMBRANE COMPONENT OF TRANSPORTER-RELATED"/>
    <property type="match status" value="1"/>
</dbReference>
<proteinExistence type="inferred from homology"/>
<dbReference type="EMBL" id="CP121196">
    <property type="protein sequence ID" value="XBH15683.1"/>
    <property type="molecule type" value="Genomic_DNA"/>
</dbReference>
<dbReference type="RefSeq" id="WP_348260917.1">
    <property type="nucleotide sequence ID" value="NZ_CP121196.1"/>
</dbReference>
<dbReference type="PANTHER" id="PTHR30572:SF4">
    <property type="entry name" value="ABC TRANSPORTER PERMEASE YTRF"/>
    <property type="match status" value="1"/>
</dbReference>
<evidence type="ECO:0000256" key="4">
    <source>
        <dbReference type="ARBA" id="ARBA00022989"/>
    </source>
</evidence>
<feature type="domain" description="ABC3 transporter permease C-terminal" evidence="8">
    <location>
        <begin position="359"/>
        <end position="476"/>
    </location>
</feature>
<evidence type="ECO:0000259" key="9">
    <source>
        <dbReference type="Pfam" id="PF12704"/>
    </source>
</evidence>
<dbReference type="InterPro" id="IPR050250">
    <property type="entry name" value="Macrolide_Exporter_MacB"/>
</dbReference>
<comment type="similarity">
    <text evidence="6">Belongs to the ABC-4 integral membrane protein family.</text>
</comment>
<evidence type="ECO:0000256" key="6">
    <source>
        <dbReference type="ARBA" id="ARBA00038076"/>
    </source>
</evidence>
<keyword evidence="5 7" id="KW-0472">Membrane</keyword>
<feature type="transmembrane region" description="Helical" evidence="7">
    <location>
        <begin position="501"/>
        <end position="521"/>
    </location>
</feature>
<dbReference type="AlphaFoldDB" id="A0AAU7DD71"/>
<keyword evidence="4 7" id="KW-1133">Transmembrane helix</keyword>
<dbReference type="NCBIfam" id="NF038403">
    <property type="entry name" value="perm_prefix_1"/>
    <property type="match status" value="1"/>
</dbReference>
<dbReference type="InterPro" id="IPR025857">
    <property type="entry name" value="MacB_PCD"/>
</dbReference>
<dbReference type="InterPro" id="IPR017800">
    <property type="entry name" value="ADOP"/>
</dbReference>
<evidence type="ECO:0000256" key="5">
    <source>
        <dbReference type="ARBA" id="ARBA00023136"/>
    </source>
</evidence>
<organism evidence="10">
    <name type="scientific">Telmatobacter sp. DSM 110680</name>
    <dbReference type="NCBI Taxonomy" id="3036704"/>
    <lineage>
        <taxon>Bacteria</taxon>
        <taxon>Pseudomonadati</taxon>
        <taxon>Acidobacteriota</taxon>
        <taxon>Terriglobia</taxon>
        <taxon>Terriglobales</taxon>
        <taxon>Acidobacteriaceae</taxon>
        <taxon>Telmatobacter</taxon>
    </lineage>
</organism>